<sequence>MLRKLLFFLSFFFSIGLFAQDSISFKSIRPKPKKKDSITLTSRDYKRISIFRDTTAVDTTLTLKAMYRQNPIRRDMFAYVPFQNMGQTYTSLAYDYRSVGISPDFGMRGNRFYFSQAQQIPYFYLPTPMIEFSFKSGISQGQMLQSFFSANLTPEFNLFIRYNALRSLGDYKNILSSVGSFSAGFSYYSKNKKYLAMTHYANEEVNRQENGGLLYPEQFGQGDDQFRNRARLDVALSGVNSEENLKRYFLQHQYNFLPASHREGGSEILLKHQVEYQSRNYYHSQSEMASNGVLGQSFTLKSLRDKHSLRELTNRLGAELSLPYLGKTFLYGKSYFYNYFAKGIFVDNNGNFIPHQIKNTDYGIGVQWKKNYKGFAINAQGEQMILGKLLGTEIAGDLSYTFDEKNKVIAGVNVTSKMPNFNFLLYQSDYKNYNWYHLDDFSKENIQTIYGSAYTQWGNLSLDITNINNYTYFQLQPASSGEKNQSKPAQYTGNIQYLKLVGEREFRLGKWGLENTLMYQQVLQDNANVFNVPSLTTRNTLYFTTFMFKKAMFLQTGFTFKYFTNYYAYEYNPLLADFQLQTQEKIGNYSVTDFFLNAKVRTMRIFFTVEHLEALLGKYNYYAAPNQPYRDWKVRLGIIWYFFK</sequence>
<dbReference type="AlphaFoldDB" id="A0A250FNB5"/>
<dbReference type="EMBL" id="CP022386">
    <property type="protein sequence ID" value="ATA85875.1"/>
    <property type="molecule type" value="Genomic_DNA"/>
</dbReference>
<dbReference type="Proteomes" id="UP000217250">
    <property type="component" value="Chromosome"/>
</dbReference>
<dbReference type="GeneID" id="84807163"/>
<name>A0A250FNB5_9FLAO</name>
<keyword evidence="1" id="KW-0732">Signal</keyword>
<reference evidence="3" key="1">
    <citation type="submission" date="2017-06" db="EMBL/GenBank/DDBJ databases">
        <title>Capnocytophaga spp. assemblies.</title>
        <authorList>
            <person name="Gulvik C.A."/>
        </authorList>
    </citation>
    <scope>NUCLEOTIDE SEQUENCE [LARGE SCALE GENOMIC DNA]</scope>
    <source>
        <strain evidence="3">H1496</strain>
    </source>
</reference>
<evidence type="ECO:0008006" key="4">
    <source>
        <dbReference type="Google" id="ProtNLM"/>
    </source>
</evidence>
<evidence type="ECO:0000313" key="2">
    <source>
        <dbReference type="EMBL" id="ATA85875.1"/>
    </source>
</evidence>
<dbReference type="Pfam" id="PF14121">
    <property type="entry name" value="Porin_10"/>
    <property type="match status" value="1"/>
</dbReference>
<organism evidence="2 3">
    <name type="scientific">Capnocytophaga gingivalis</name>
    <dbReference type="NCBI Taxonomy" id="1017"/>
    <lineage>
        <taxon>Bacteria</taxon>
        <taxon>Pseudomonadati</taxon>
        <taxon>Bacteroidota</taxon>
        <taxon>Flavobacteriia</taxon>
        <taxon>Flavobacteriales</taxon>
        <taxon>Flavobacteriaceae</taxon>
        <taxon>Capnocytophaga</taxon>
    </lineage>
</organism>
<dbReference type="InterPro" id="IPR025631">
    <property type="entry name" value="Porin_10"/>
</dbReference>
<evidence type="ECO:0000313" key="3">
    <source>
        <dbReference type="Proteomes" id="UP000217250"/>
    </source>
</evidence>
<protein>
    <recommendedName>
        <fullName evidence="4">Porin</fullName>
    </recommendedName>
</protein>
<dbReference type="OrthoDB" id="9812454at2"/>
<accession>A0A250FNB5</accession>
<feature type="signal peptide" evidence="1">
    <location>
        <begin position="1"/>
        <end position="19"/>
    </location>
</feature>
<feature type="chain" id="PRO_5012467985" description="Porin" evidence="1">
    <location>
        <begin position="20"/>
        <end position="644"/>
    </location>
</feature>
<proteinExistence type="predicted"/>
<evidence type="ECO:0000256" key="1">
    <source>
        <dbReference type="SAM" id="SignalP"/>
    </source>
</evidence>
<dbReference type="RefSeq" id="WP_095909339.1">
    <property type="nucleotide sequence ID" value="NZ_CAUVLU010000022.1"/>
</dbReference>
<gene>
    <name evidence="2" type="ORF">CGC50_01105</name>
</gene>
<dbReference type="KEGG" id="cgh:CGC50_01105"/>